<sequence>LLEPVTTNTTIETIPKNEVYDEKEELPEFCLTRRGNAMMILSGYRYTMQYVNNNGQRERWVCTSQGGKKCKAVIYTLNNVIMEAHTKHTHPPNNPELFCTTPRGNSILILSKFRYTLRPGNVASKQRWICTSQGSKRCKAAIWTYNKEIIKAHIEHTHPPNCGRTYH</sequence>
<keyword evidence="1" id="KW-0479">Metal-binding</keyword>
<keyword evidence="3" id="KW-0862">Zinc</keyword>
<feature type="domain" description="FLYWCH-type" evidence="4">
    <location>
        <begin position="31"/>
        <end position="90"/>
    </location>
</feature>
<accession>A0A0L7KNP3</accession>
<dbReference type="Pfam" id="PF04500">
    <property type="entry name" value="FLYWCH"/>
    <property type="match status" value="2"/>
</dbReference>
<reference evidence="5 6" key="1">
    <citation type="journal article" date="2015" name="Genome Biol. Evol.">
        <title>The genome of winter moth (Operophtera brumata) provides a genomic perspective on sexual dimorphism and phenology.</title>
        <authorList>
            <person name="Derks M.F."/>
            <person name="Smit S."/>
            <person name="Salis L."/>
            <person name="Schijlen E."/>
            <person name="Bossers A."/>
            <person name="Mateman C."/>
            <person name="Pijl A.S."/>
            <person name="de Ridder D."/>
            <person name="Groenen M.A."/>
            <person name="Visser M.E."/>
            <person name="Megens H.J."/>
        </authorList>
    </citation>
    <scope>NUCLEOTIDE SEQUENCE [LARGE SCALE GENOMIC DNA]</scope>
    <source>
        <strain evidence="5">WM2013NL</strain>
        <tissue evidence="5">Head and thorax</tissue>
    </source>
</reference>
<dbReference type="STRING" id="104452.A0A0L7KNP3"/>
<feature type="domain" description="FLYWCH-type" evidence="4">
    <location>
        <begin position="98"/>
        <end position="158"/>
    </location>
</feature>
<protein>
    <recommendedName>
        <fullName evidence="4">FLYWCH-type domain-containing protein</fullName>
    </recommendedName>
</protein>
<dbReference type="GO" id="GO:0008270">
    <property type="term" value="F:zinc ion binding"/>
    <property type="evidence" value="ECO:0007669"/>
    <property type="project" value="UniProtKB-KW"/>
</dbReference>
<feature type="non-terminal residue" evidence="5">
    <location>
        <position position="167"/>
    </location>
</feature>
<gene>
    <name evidence="5" type="ORF">OBRU01_23456</name>
</gene>
<dbReference type="AlphaFoldDB" id="A0A0L7KNP3"/>
<organism evidence="5 6">
    <name type="scientific">Operophtera brumata</name>
    <name type="common">Winter moth</name>
    <name type="synonym">Phalaena brumata</name>
    <dbReference type="NCBI Taxonomy" id="104452"/>
    <lineage>
        <taxon>Eukaryota</taxon>
        <taxon>Metazoa</taxon>
        <taxon>Ecdysozoa</taxon>
        <taxon>Arthropoda</taxon>
        <taxon>Hexapoda</taxon>
        <taxon>Insecta</taxon>
        <taxon>Pterygota</taxon>
        <taxon>Neoptera</taxon>
        <taxon>Endopterygota</taxon>
        <taxon>Lepidoptera</taxon>
        <taxon>Glossata</taxon>
        <taxon>Ditrysia</taxon>
        <taxon>Geometroidea</taxon>
        <taxon>Geometridae</taxon>
        <taxon>Larentiinae</taxon>
        <taxon>Operophtera</taxon>
    </lineage>
</organism>
<keyword evidence="6" id="KW-1185">Reference proteome</keyword>
<evidence type="ECO:0000313" key="6">
    <source>
        <dbReference type="Proteomes" id="UP000037510"/>
    </source>
</evidence>
<evidence type="ECO:0000256" key="2">
    <source>
        <dbReference type="ARBA" id="ARBA00022771"/>
    </source>
</evidence>
<feature type="non-terminal residue" evidence="5">
    <location>
        <position position="1"/>
    </location>
</feature>
<name>A0A0L7KNP3_OPEBR</name>
<dbReference type="Proteomes" id="UP000037510">
    <property type="component" value="Unassembled WGS sequence"/>
</dbReference>
<comment type="caution">
    <text evidence="5">The sequence shown here is derived from an EMBL/GenBank/DDBJ whole genome shotgun (WGS) entry which is preliminary data.</text>
</comment>
<keyword evidence="2" id="KW-0863">Zinc-finger</keyword>
<evidence type="ECO:0000313" key="5">
    <source>
        <dbReference type="EMBL" id="KOB64933.1"/>
    </source>
</evidence>
<evidence type="ECO:0000256" key="3">
    <source>
        <dbReference type="ARBA" id="ARBA00022833"/>
    </source>
</evidence>
<dbReference type="InterPro" id="IPR007588">
    <property type="entry name" value="Znf_FLYWCH"/>
</dbReference>
<dbReference type="EMBL" id="JTDY01007800">
    <property type="protein sequence ID" value="KOB64933.1"/>
    <property type="molecule type" value="Genomic_DNA"/>
</dbReference>
<proteinExistence type="predicted"/>
<dbReference type="Gene3D" id="2.20.25.240">
    <property type="match status" value="2"/>
</dbReference>
<evidence type="ECO:0000256" key="1">
    <source>
        <dbReference type="ARBA" id="ARBA00022723"/>
    </source>
</evidence>
<evidence type="ECO:0000259" key="4">
    <source>
        <dbReference type="Pfam" id="PF04500"/>
    </source>
</evidence>